<reference evidence="2 3" key="1">
    <citation type="journal article" date="2021" name="J. Hered.">
        <title>A chromosome-level genome assembly of the parasitoid wasp, Cotesia glomerata (Hymenoptera: Braconidae).</title>
        <authorList>
            <person name="Pinto B.J."/>
            <person name="Weis J.J."/>
            <person name="Gamble T."/>
            <person name="Ode P.J."/>
            <person name="Paul R."/>
            <person name="Zaspel J.M."/>
        </authorList>
    </citation>
    <scope>NUCLEOTIDE SEQUENCE [LARGE SCALE GENOMIC DNA]</scope>
    <source>
        <strain evidence="2">CgM1</strain>
    </source>
</reference>
<comment type="caution">
    <text evidence="2">The sequence shown here is derived from an EMBL/GenBank/DDBJ whole genome shotgun (WGS) entry which is preliminary data.</text>
</comment>
<evidence type="ECO:0000256" key="1">
    <source>
        <dbReference type="SAM" id="MobiDB-lite"/>
    </source>
</evidence>
<accession>A0AAV7I5G2</accession>
<organism evidence="2 3">
    <name type="scientific">Cotesia glomerata</name>
    <name type="common">Lepidopteran parasitic wasp</name>
    <name type="synonym">Apanteles glomeratus</name>
    <dbReference type="NCBI Taxonomy" id="32391"/>
    <lineage>
        <taxon>Eukaryota</taxon>
        <taxon>Metazoa</taxon>
        <taxon>Ecdysozoa</taxon>
        <taxon>Arthropoda</taxon>
        <taxon>Hexapoda</taxon>
        <taxon>Insecta</taxon>
        <taxon>Pterygota</taxon>
        <taxon>Neoptera</taxon>
        <taxon>Endopterygota</taxon>
        <taxon>Hymenoptera</taxon>
        <taxon>Apocrita</taxon>
        <taxon>Ichneumonoidea</taxon>
        <taxon>Braconidae</taxon>
        <taxon>Microgastrinae</taxon>
        <taxon>Cotesia</taxon>
    </lineage>
</organism>
<keyword evidence="3" id="KW-1185">Reference proteome</keyword>
<sequence>MFSLVKLENKDDYLIIAVKRLKKLENWSSKYLYESMLDFKSTVQLINSSDNKSQVETTKDKILTQGVLSNEPPDNSTDSSYTKLQYQASKHVGSSNQSVSHVNLTDTCKSTDSTSNLKSESSAAPSIPSGLWEM</sequence>
<protein>
    <submittedName>
        <fullName evidence="2">Uncharacterized protein</fullName>
    </submittedName>
</protein>
<name>A0AAV7I5G2_COTGL</name>
<proteinExistence type="predicted"/>
<gene>
    <name evidence="2" type="ORF">KQX54_011857</name>
</gene>
<feature type="region of interest" description="Disordered" evidence="1">
    <location>
        <begin position="63"/>
        <end position="134"/>
    </location>
</feature>
<evidence type="ECO:0000313" key="3">
    <source>
        <dbReference type="Proteomes" id="UP000826195"/>
    </source>
</evidence>
<dbReference type="EMBL" id="JAHXZJ010002237">
    <property type="protein sequence ID" value="KAH0546595.1"/>
    <property type="molecule type" value="Genomic_DNA"/>
</dbReference>
<dbReference type="Proteomes" id="UP000826195">
    <property type="component" value="Unassembled WGS sequence"/>
</dbReference>
<evidence type="ECO:0000313" key="2">
    <source>
        <dbReference type="EMBL" id="KAH0546595.1"/>
    </source>
</evidence>
<dbReference type="AlphaFoldDB" id="A0AAV7I5G2"/>
<feature type="compositionally biased region" description="Polar residues" evidence="1">
    <location>
        <begin position="66"/>
        <end position="124"/>
    </location>
</feature>